<keyword evidence="3" id="KW-1185">Reference proteome</keyword>
<dbReference type="PANTHER" id="PTHR43685">
    <property type="entry name" value="GLYCOSYLTRANSFERASE"/>
    <property type="match status" value="1"/>
</dbReference>
<evidence type="ECO:0000259" key="1">
    <source>
        <dbReference type="Pfam" id="PF00535"/>
    </source>
</evidence>
<dbReference type="Pfam" id="PF00535">
    <property type="entry name" value="Glycos_transf_2"/>
    <property type="match status" value="1"/>
</dbReference>
<organism evidence="2 3">
    <name type="scientific">Paenibacillus phoenicis</name>
    <dbReference type="NCBI Taxonomy" id="554117"/>
    <lineage>
        <taxon>Bacteria</taxon>
        <taxon>Bacillati</taxon>
        <taxon>Bacillota</taxon>
        <taxon>Bacilli</taxon>
        <taxon>Bacillales</taxon>
        <taxon>Paenibacillaceae</taxon>
        <taxon>Paenibacillus</taxon>
    </lineage>
</organism>
<keyword evidence="2" id="KW-0328">Glycosyltransferase</keyword>
<gene>
    <name evidence="2" type="ORF">U9M73_15095</name>
</gene>
<proteinExistence type="predicted"/>
<dbReference type="RefSeq" id="WP_323077886.1">
    <property type="nucleotide sequence ID" value="NZ_CBCSKM010000029.1"/>
</dbReference>
<feature type="domain" description="Glycosyltransferase 2-like" evidence="1">
    <location>
        <begin position="9"/>
        <end position="145"/>
    </location>
</feature>
<evidence type="ECO:0000313" key="3">
    <source>
        <dbReference type="Proteomes" id="UP001292216"/>
    </source>
</evidence>
<dbReference type="CDD" id="cd00761">
    <property type="entry name" value="Glyco_tranf_GTA_type"/>
    <property type="match status" value="1"/>
</dbReference>
<dbReference type="GO" id="GO:0016757">
    <property type="term" value="F:glycosyltransferase activity"/>
    <property type="evidence" value="ECO:0007669"/>
    <property type="project" value="UniProtKB-KW"/>
</dbReference>
<accession>A0ABU5PNP7</accession>
<name>A0ABU5PNP7_9BACL</name>
<dbReference type="InterPro" id="IPR029044">
    <property type="entry name" value="Nucleotide-diphossugar_trans"/>
</dbReference>
<dbReference type="EMBL" id="JAYERP010000001">
    <property type="protein sequence ID" value="MEA3571279.1"/>
    <property type="molecule type" value="Genomic_DNA"/>
</dbReference>
<dbReference type="PANTHER" id="PTHR43685:SF3">
    <property type="entry name" value="SLR2126 PROTEIN"/>
    <property type="match status" value="1"/>
</dbReference>
<keyword evidence="2" id="KW-0808">Transferase</keyword>
<dbReference type="SUPFAM" id="SSF53448">
    <property type="entry name" value="Nucleotide-diphospho-sugar transferases"/>
    <property type="match status" value="1"/>
</dbReference>
<sequence>MSSHEITFSVIVPTYGRPAHLRNLLDCLCLNSFRNFEVVVIDQSEIPTNVTEYKNKLNLNYHHVSFRGAALARNYGAKQAVGKILAFIDDDCIPSRRWLEEAYICFQDKDIVGLEGRISPGKYKNNRKNYRIVSNIGREGLAFMTANLFVFRDHFIRINGFDERFNNPHFREDTDLGWRLQDLGNVMFSDKVKVIHPIEIINSNQNRVHFFVHDPLLFKKKPEKYIELFLIERHYIHTCGFWDYFLKGFERHGIDYNLIKKLLSCRSLNLGYVPLHKLLPLIDSSNNLASASKQQL</sequence>
<dbReference type="Gene3D" id="3.90.550.10">
    <property type="entry name" value="Spore Coat Polysaccharide Biosynthesis Protein SpsA, Chain A"/>
    <property type="match status" value="1"/>
</dbReference>
<evidence type="ECO:0000313" key="2">
    <source>
        <dbReference type="EMBL" id="MEA3571279.1"/>
    </source>
</evidence>
<protein>
    <submittedName>
        <fullName evidence="2">Glycosyltransferase</fullName>
        <ecNumber evidence="2">2.4.-.-</ecNumber>
    </submittedName>
</protein>
<reference evidence="2 3" key="1">
    <citation type="submission" date="2023-12" db="EMBL/GenBank/DDBJ databases">
        <title>Whole genome sequencing of Paenibacillus phoenicis isolated from the Phoenix Mars Lander spacecraft assembly facility.</title>
        <authorList>
            <person name="Garcia A."/>
            <person name="Venkateswaran K."/>
        </authorList>
    </citation>
    <scope>NUCLEOTIDE SEQUENCE [LARGE SCALE GENOMIC DNA]</scope>
    <source>
        <strain evidence="2 3">3PO2SA</strain>
    </source>
</reference>
<comment type="caution">
    <text evidence="2">The sequence shown here is derived from an EMBL/GenBank/DDBJ whole genome shotgun (WGS) entry which is preliminary data.</text>
</comment>
<dbReference type="Proteomes" id="UP001292216">
    <property type="component" value="Unassembled WGS sequence"/>
</dbReference>
<dbReference type="InterPro" id="IPR050834">
    <property type="entry name" value="Glycosyltransf_2"/>
</dbReference>
<dbReference type="InterPro" id="IPR001173">
    <property type="entry name" value="Glyco_trans_2-like"/>
</dbReference>
<dbReference type="EC" id="2.4.-.-" evidence="2"/>